<keyword evidence="4 6" id="KW-1133">Transmembrane helix</keyword>
<keyword evidence="2" id="KW-0813">Transport</keyword>
<dbReference type="PANTHER" id="PTHR42718:SF9">
    <property type="entry name" value="MAJOR FACILITATOR SUPERFAMILY MULTIDRUG TRANSPORTER MFSC"/>
    <property type="match status" value="1"/>
</dbReference>
<dbReference type="GO" id="GO:0016020">
    <property type="term" value="C:membrane"/>
    <property type="evidence" value="ECO:0007669"/>
    <property type="project" value="UniProtKB-SubCell"/>
</dbReference>
<feature type="transmembrane region" description="Helical" evidence="6">
    <location>
        <begin position="165"/>
        <end position="188"/>
    </location>
</feature>
<proteinExistence type="predicted"/>
<dbReference type="AlphaFoldDB" id="A0A382C0U8"/>
<dbReference type="InterPro" id="IPR036259">
    <property type="entry name" value="MFS_trans_sf"/>
</dbReference>
<organism evidence="8">
    <name type="scientific">marine metagenome</name>
    <dbReference type="NCBI Taxonomy" id="408172"/>
    <lineage>
        <taxon>unclassified sequences</taxon>
        <taxon>metagenomes</taxon>
        <taxon>ecological metagenomes</taxon>
    </lineage>
</organism>
<dbReference type="Pfam" id="PF07690">
    <property type="entry name" value="MFS_1"/>
    <property type="match status" value="1"/>
</dbReference>
<evidence type="ECO:0000259" key="7">
    <source>
        <dbReference type="PROSITE" id="PS50850"/>
    </source>
</evidence>
<dbReference type="EMBL" id="UINC01032293">
    <property type="protein sequence ID" value="SVB19715.1"/>
    <property type="molecule type" value="Genomic_DNA"/>
</dbReference>
<gene>
    <name evidence="8" type="ORF">METZ01_LOCUS172569</name>
</gene>
<accession>A0A382C0U8</accession>
<dbReference type="InterPro" id="IPR020846">
    <property type="entry name" value="MFS_dom"/>
</dbReference>
<feature type="transmembrane region" description="Helical" evidence="6">
    <location>
        <begin position="303"/>
        <end position="322"/>
    </location>
</feature>
<dbReference type="SUPFAM" id="SSF103473">
    <property type="entry name" value="MFS general substrate transporter"/>
    <property type="match status" value="2"/>
</dbReference>
<evidence type="ECO:0000256" key="5">
    <source>
        <dbReference type="ARBA" id="ARBA00023136"/>
    </source>
</evidence>
<feature type="transmembrane region" description="Helical" evidence="6">
    <location>
        <begin position="253"/>
        <end position="270"/>
    </location>
</feature>
<feature type="transmembrane region" description="Helical" evidence="6">
    <location>
        <begin position="126"/>
        <end position="144"/>
    </location>
</feature>
<dbReference type="Gene3D" id="1.20.1720.10">
    <property type="entry name" value="Multidrug resistance protein D"/>
    <property type="match status" value="1"/>
</dbReference>
<feature type="transmembrane region" description="Helical" evidence="6">
    <location>
        <begin position="229"/>
        <end position="247"/>
    </location>
</feature>
<feature type="transmembrane region" description="Helical" evidence="6">
    <location>
        <begin position="200"/>
        <end position="217"/>
    </location>
</feature>
<dbReference type="GO" id="GO:0022857">
    <property type="term" value="F:transmembrane transporter activity"/>
    <property type="evidence" value="ECO:0007669"/>
    <property type="project" value="InterPro"/>
</dbReference>
<dbReference type="Gene3D" id="1.20.1250.20">
    <property type="entry name" value="MFS general substrate transporter like domains"/>
    <property type="match status" value="1"/>
</dbReference>
<keyword evidence="5 6" id="KW-0472">Membrane</keyword>
<evidence type="ECO:0000256" key="2">
    <source>
        <dbReference type="ARBA" id="ARBA00022448"/>
    </source>
</evidence>
<feature type="transmembrane region" description="Helical" evidence="6">
    <location>
        <begin position="98"/>
        <end position="120"/>
    </location>
</feature>
<evidence type="ECO:0000256" key="6">
    <source>
        <dbReference type="SAM" id="Phobius"/>
    </source>
</evidence>
<evidence type="ECO:0000313" key="8">
    <source>
        <dbReference type="EMBL" id="SVB19715.1"/>
    </source>
</evidence>
<feature type="domain" description="Major facilitator superfamily (MFS) profile" evidence="7">
    <location>
        <begin position="1"/>
        <end position="370"/>
    </location>
</feature>
<dbReference type="PANTHER" id="PTHR42718">
    <property type="entry name" value="MAJOR FACILITATOR SUPERFAMILY MULTIDRUG TRANSPORTER MFSC"/>
    <property type="match status" value="1"/>
</dbReference>
<feature type="transmembrane region" description="Helical" evidence="6">
    <location>
        <begin position="342"/>
        <end position="364"/>
    </location>
</feature>
<reference evidence="8" key="1">
    <citation type="submission" date="2018-05" db="EMBL/GenBank/DDBJ databases">
        <authorList>
            <person name="Lanie J.A."/>
            <person name="Ng W.-L."/>
            <person name="Kazmierczak K.M."/>
            <person name="Andrzejewski T.M."/>
            <person name="Davidsen T.M."/>
            <person name="Wayne K.J."/>
            <person name="Tettelin H."/>
            <person name="Glass J.I."/>
            <person name="Rusch D."/>
            <person name="Podicherti R."/>
            <person name="Tsui H.-C.T."/>
            <person name="Winkler M.E."/>
        </authorList>
    </citation>
    <scope>NUCLEOTIDE SEQUENCE</scope>
</reference>
<feature type="transmembrane region" description="Helical" evidence="6">
    <location>
        <begin position="28"/>
        <end position="50"/>
    </location>
</feature>
<keyword evidence="3 6" id="KW-0812">Transmembrane</keyword>
<feature type="transmembrane region" description="Helical" evidence="6">
    <location>
        <begin position="56"/>
        <end position="78"/>
    </location>
</feature>
<evidence type="ECO:0000256" key="4">
    <source>
        <dbReference type="ARBA" id="ARBA00022989"/>
    </source>
</evidence>
<evidence type="ECO:0000256" key="1">
    <source>
        <dbReference type="ARBA" id="ARBA00004141"/>
    </source>
</evidence>
<sequence>QGAGAAMIQATGMAIAISSFPSIERGKVVGMFMTMVGIGAVGGPVVSGVVVDFLGWRSVFLMGAPLGSLSLIAAVLVLNHDRPSASKDTSTSKGFDWLGAFLSSTSVGVFLLVMTNAYQLGWTSPIVLSAFVAAFALFVTFLYWETRTPAPMLELELFKNRLFSLGSAASFFIFLAGTAVFSLMPFYLQGVAGLSPGQTGLLIAPTMVMFAIIGPISGRLSDRHGPKRFEYLGLAMLSAGMLILGTISESSRLYVILLGLIFQGAGMGTFNPANQSSILGTVDLSRIGVATAFTNMVRNTANVTGIGLAITIVTMRMGALGFEPSLDAVTAGGEGVGAAFSQGLRIAFLTLGAFIALAVVSTWLKRTGKPASRGIAET</sequence>
<protein>
    <recommendedName>
        <fullName evidence="7">Major facilitator superfamily (MFS) profile domain-containing protein</fullName>
    </recommendedName>
</protein>
<feature type="non-terminal residue" evidence="8">
    <location>
        <position position="1"/>
    </location>
</feature>
<evidence type="ECO:0000256" key="3">
    <source>
        <dbReference type="ARBA" id="ARBA00022692"/>
    </source>
</evidence>
<name>A0A382C0U8_9ZZZZ</name>
<dbReference type="InterPro" id="IPR011701">
    <property type="entry name" value="MFS"/>
</dbReference>
<comment type="subcellular location">
    <subcellularLocation>
        <location evidence="1">Membrane</location>
        <topology evidence="1">Multi-pass membrane protein</topology>
    </subcellularLocation>
</comment>
<dbReference type="PROSITE" id="PS50850">
    <property type="entry name" value="MFS"/>
    <property type="match status" value="1"/>
</dbReference>